<gene>
    <name evidence="3" type="ORF">DA803_02340</name>
</gene>
<organism evidence="3 4">
    <name type="scientific">[Mycoplasma] phocae</name>
    <dbReference type="NCBI Taxonomy" id="142651"/>
    <lineage>
        <taxon>Bacteria</taxon>
        <taxon>Bacillati</taxon>
        <taxon>Mycoplasmatota</taxon>
        <taxon>Mycoplasmoidales</taxon>
        <taxon>Metamycoplasmataceae</taxon>
        <taxon>Metamycoplasma</taxon>
    </lineage>
</organism>
<feature type="region of interest" description="Disordered" evidence="1">
    <location>
        <begin position="288"/>
        <end position="308"/>
    </location>
</feature>
<dbReference type="AlphaFoldDB" id="A0A2Z5IR75"/>
<dbReference type="EMBL" id="CP029295">
    <property type="protein sequence ID" value="AXE60921.1"/>
    <property type="molecule type" value="Genomic_DNA"/>
</dbReference>
<evidence type="ECO:0008006" key="5">
    <source>
        <dbReference type="Google" id="ProtNLM"/>
    </source>
</evidence>
<feature type="transmembrane region" description="Helical" evidence="2">
    <location>
        <begin position="81"/>
        <end position="100"/>
    </location>
</feature>
<evidence type="ECO:0000256" key="2">
    <source>
        <dbReference type="SAM" id="Phobius"/>
    </source>
</evidence>
<keyword evidence="2" id="KW-0812">Transmembrane</keyword>
<keyword evidence="2" id="KW-1133">Transmembrane helix</keyword>
<evidence type="ECO:0000313" key="4">
    <source>
        <dbReference type="Proteomes" id="UP000252477"/>
    </source>
</evidence>
<dbReference type="KEGG" id="mpho:DA803_02340"/>
<evidence type="ECO:0000256" key="1">
    <source>
        <dbReference type="SAM" id="MobiDB-lite"/>
    </source>
</evidence>
<accession>A0A2Z5IR75</accession>
<sequence length="308" mass="36246">MFQTNFAKYNSTKELYNERKKKYWLLFFIFTVIFAFIILFQVGILIEYSSRKEFYIDHYINDIFEGPNALASANQYYSGNLIGYTFVTIISISMFIWHVVSLYRIKKFQDFSAYSFILSRIYLGIVILQVITLIFSGISYFRFFSWDLNRILRIFLTLFFIIAYFSTWQFLCNRVIRVFYALKIDIAQRNISTDPFANSLQSFFNNQFGQGLKNNESTKNDQSQTPIIMAAENEETNKIDYAAKLNGLSKEQLVIMAQKLNIYGAEEFSREDLISKIIAIFKERENKLNKPNAAPEVEKNDEKTEEEN</sequence>
<feature type="transmembrane region" description="Helical" evidence="2">
    <location>
        <begin position="151"/>
        <end position="171"/>
    </location>
</feature>
<feature type="transmembrane region" description="Helical" evidence="2">
    <location>
        <begin position="121"/>
        <end position="145"/>
    </location>
</feature>
<proteinExistence type="predicted"/>
<evidence type="ECO:0000313" key="3">
    <source>
        <dbReference type="EMBL" id="AXE60921.1"/>
    </source>
</evidence>
<reference evidence="3 4" key="1">
    <citation type="submission" date="2018-05" db="EMBL/GenBank/DDBJ databases">
        <title>Annotation of the Mycoplasma phocidae genome.</title>
        <authorList>
            <person name="Brown D.R."/>
            <person name="Kutish G.F."/>
            <person name="Frasca S.Jr."/>
        </authorList>
    </citation>
    <scope>NUCLEOTIDE SEQUENCE [LARGE SCALE GENOMIC DNA]</scope>
    <source>
        <strain evidence="3 4">105</strain>
    </source>
</reference>
<keyword evidence="4" id="KW-1185">Reference proteome</keyword>
<name>A0A2Z5IR75_9BACT</name>
<keyword evidence="2" id="KW-0472">Membrane</keyword>
<protein>
    <recommendedName>
        <fullName evidence="5">Rho termination factor N-terminal domain-containing protein</fullName>
    </recommendedName>
</protein>
<feature type="transmembrane region" description="Helical" evidence="2">
    <location>
        <begin position="23"/>
        <end position="46"/>
    </location>
</feature>
<dbReference type="Proteomes" id="UP000252477">
    <property type="component" value="Chromosome"/>
</dbReference>
<dbReference type="OrthoDB" id="396632at2"/>
<dbReference type="RefSeq" id="WP_114191022.1">
    <property type="nucleotide sequence ID" value="NZ_CP029295.1"/>
</dbReference>